<sequence>MATSPFKADESGLLLVFMQPGPQVTLSEFHEWYDNEHVPLRIQRFTTFRSAVRYAVTSTAITPTDGLTPKDTTWGAFYTVSSNSTFADTAYTSLRSERSAREAELFTRLALVDRRIYKLEYDSDADDRIGAQRKRLGLGVQRAADTARYLVTNSVDVKDEVRDEYNKWFEEEHLPMLSKVPGWKRSRRFTLIDNGVNGLDATEGMADAVPKCLGLHEYDTDNPEDTQEYKDACSTPWRAAILGANNANLVRRERKTCALYRAWDPVAAIEAEKS</sequence>
<dbReference type="EMBL" id="FQ311441">
    <property type="protein sequence ID" value="CBQ70808.1"/>
    <property type="molecule type" value="Genomic_DNA"/>
</dbReference>
<organism evidence="1 2">
    <name type="scientific">Sporisorium reilianum (strain SRZ2)</name>
    <name type="common">Maize head smut fungus</name>
    <dbReference type="NCBI Taxonomy" id="999809"/>
    <lineage>
        <taxon>Eukaryota</taxon>
        <taxon>Fungi</taxon>
        <taxon>Dikarya</taxon>
        <taxon>Basidiomycota</taxon>
        <taxon>Ustilaginomycotina</taxon>
        <taxon>Ustilaginomycetes</taxon>
        <taxon>Ustilaginales</taxon>
        <taxon>Ustilaginaceae</taxon>
        <taxon>Sporisorium</taxon>
    </lineage>
</organism>
<evidence type="ECO:0000313" key="2">
    <source>
        <dbReference type="Proteomes" id="UP000008867"/>
    </source>
</evidence>
<dbReference type="InterPro" id="IPR011008">
    <property type="entry name" value="Dimeric_a/b-barrel"/>
</dbReference>
<name>E6ZUA1_SPORE</name>
<accession>E6ZUA1</accession>
<keyword evidence="2" id="KW-1185">Reference proteome</keyword>
<dbReference type="eggNOG" id="KOG0276">
    <property type="taxonomic scope" value="Eukaryota"/>
</dbReference>
<gene>
    <name evidence="1" type="ORF">sr12469</name>
</gene>
<dbReference type="SUPFAM" id="SSF54909">
    <property type="entry name" value="Dimeric alpha+beta barrel"/>
    <property type="match status" value="1"/>
</dbReference>
<evidence type="ECO:0008006" key="3">
    <source>
        <dbReference type="Google" id="ProtNLM"/>
    </source>
</evidence>
<proteinExistence type="predicted"/>
<dbReference type="AlphaFoldDB" id="E6ZUA1"/>
<reference evidence="1 2" key="1">
    <citation type="journal article" date="2010" name="Science">
        <title>Pathogenicity determinants in smut fungi revealed by genome comparison.</title>
        <authorList>
            <person name="Schirawski J."/>
            <person name="Mannhaupt G."/>
            <person name="Muench K."/>
            <person name="Brefort T."/>
            <person name="Schipper K."/>
            <person name="Doehlemann G."/>
            <person name="Di Stasio M."/>
            <person name="Roessel N."/>
            <person name="Mendoza-Mendoza A."/>
            <person name="Pester D."/>
            <person name="Mueller O."/>
            <person name="Winterberg B."/>
            <person name="Meyer E."/>
            <person name="Ghareeb H."/>
            <person name="Wollenberg T."/>
            <person name="Muensterkoetter M."/>
            <person name="Wong P."/>
            <person name="Walter M."/>
            <person name="Stukenbrock E."/>
            <person name="Gueldener U."/>
            <person name="Kahmann R."/>
        </authorList>
    </citation>
    <scope>NUCLEOTIDE SEQUENCE [LARGE SCALE GENOMIC DNA]</scope>
    <source>
        <strain evidence="2">SRZ2</strain>
    </source>
</reference>
<dbReference type="VEuPathDB" id="FungiDB:sr12469"/>
<dbReference type="Proteomes" id="UP000008867">
    <property type="component" value="Chromosome 2"/>
</dbReference>
<dbReference type="HOGENOM" id="CLU_073903_0_0_1"/>
<dbReference type="OrthoDB" id="2851338at2759"/>
<protein>
    <recommendedName>
        <fullName evidence="3">EthD domain-containing protein</fullName>
    </recommendedName>
</protein>
<evidence type="ECO:0000313" key="1">
    <source>
        <dbReference type="EMBL" id="CBQ70808.1"/>
    </source>
</evidence>